<dbReference type="Proteomes" id="UP000051461">
    <property type="component" value="Unassembled WGS sequence"/>
</dbReference>
<dbReference type="InterPro" id="IPR000515">
    <property type="entry name" value="MetI-like"/>
</dbReference>
<keyword evidence="2 8" id="KW-0813">Transport</keyword>
<dbReference type="GO" id="GO:0022857">
    <property type="term" value="F:transmembrane transporter activity"/>
    <property type="evidence" value="ECO:0007669"/>
    <property type="project" value="InterPro"/>
</dbReference>
<gene>
    <name evidence="10" type="ORF">FC07_GL002386</name>
</gene>
<dbReference type="Pfam" id="PF00528">
    <property type="entry name" value="BPD_transp_1"/>
    <property type="match status" value="1"/>
</dbReference>
<dbReference type="InterPro" id="IPR043429">
    <property type="entry name" value="ArtM/GltK/GlnP/TcyL/YhdX-like"/>
</dbReference>
<evidence type="ECO:0000256" key="8">
    <source>
        <dbReference type="RuleBase" id="RU363032"/>
    </source>
</evidence>
<evidence type="ECO:0000256" key="1">
    <source>
        <dbReference type="ARBA" id="ARBA00004651"/>
    </source>
</evidence>
<evidence type="ECO:0000259" key="9">
    <source>
        <dbReference type="PROSITE" id="PS50928"/>
    </source>
</evidence>
<keyword evidence="7 8" id="KW-0472">Membrane</keyword>
<keyword evidence="4 8" id="KW-0812">Transmembrane</keyword>
<reference evidence="10 11" key="1">
    <citation type="journal article" date="2015" name="Genome Announc.">
        <title>Expanding the biotechnology potential of lactobacilli through comparative genomics of 213 strains and associated genera.</title>
        <authorList>
            <person name="Sun Z."/>
            <person name="Harris H.M."/>
            <person name="McCann A."/>
            <person name="Guo C."/>
            <person name="Argimon S."/>
            <person name="Zhang W."/>
            <person name="Yang X."/>
            <person name="Jeffery I.B."/>
            <person name="Cooney J.C."/>
            <person name="Kagawa T.F."/>
            <person name="Liu W."/>
            <person name="Song Y."/>
            <person name="Salvetti E."/>
            <person name="Wrobel A."/>
            <person name="Rasinkangas P."/>
            <person name="Parkhill J."/>
            <person name="Rea M.C."/>
            <person name="O'Sullivan O."/>
            <person name="Ritari J."/>
            <person name="Douillard F.P."/>
            <person name="Paul Ross R."/>
            <person name="Yang R."/>
            <person name="Briner A.E."/>
            <person name="Felis G.E."/>
            <person name="de Vos W.M."/>
            <person name="Barrangou R."/>
            <person name="Klaenhammer T.R."/>
            <person name="Caufield P.W."/>
            <person name="Cui Y."/>
            <person name="Zhang H."/>
            <person name="O'Toole P.W."/>
        </authorList>
    </citation>
    <scope>NUCLEOTIDE SEQUENCE [LARGE SCALE GENOMIC DNA]</scope>
    <source>
        <strain evidence="10 11">DSM 20003</strain>
    </source>
</reference>
<evidence type="ECO:0000256" key="5">
    <source>
        <dbReference type="ARBA" id="ARBA00022970"/>
    </source>
</evidence>
<dbReference type="GO" id="GO:0006865">
    <property type="term" value="P:amino acid transport"/>
    <property type="evidence" value="ECO:0007669"/>
    <property type="project" value="UniProtKB-KW"/>
</dbReference>
<accession>A0A0R1GZ56</accession>
<evidence type="ECO:0000256" key="6">
    <source>
        <dbReference type="ARBA" id="ARBA00022989"/>
    </source>
</evidence>
<dbReference type="SUPFAM" id="SSF161098">
    <property type="entry name" value="MetI-like"/>
    <property type="match status" value="1"/>
</dbReference>
<comment type="caution">
    <text evidence="10">The sequence shown here is derived from an EMBL/GenBank/DDBJ whole genome shotgun (WGS) entry which is preliminary data.</text>
</comment>
<sequence>MVALMNWQIVEKNLPTLLNGMGLTLFISLLALVIATVFGFLIALMRTSNQPLLRRIAATYNWIVRGLPVMILLFLLYYSAPFGLKLSAFSAGLLGLTINGSAFIAEIFRSGFRAVDQGQIEAGKALGYRSGQIMWFIKLPAIIKIISPTYVSNAIALLKESAQVSVITVPDLMLKASNLYATTYRTWETLGVAAVLYLILCSLFMIAQWLLEKKYNTMGITVG</sequence>
<proteinExistence type="inferred from homology"/>
<feature type="transmembrane region" description="Helical" evidence="8">
    <location>
        <begin position="190"/>
        <end position="211"/>
    </location>
</feature>
<evidence type="ECO:0000313" key="10">
    <source>
        <dbReference type="EMBL" id="KRK39645.1"/>
    </source>
</evidence>
<dbReference type="PROSITE" id="PS50928">
    <property type="entry name" value="ABC_TM1"/>
    <property type="match status" value="1"/>
</dbReference>
<keyword evidence="6 8" id="KW-1133">Transmembrane helix</keyword>
<dbReference type="PANTHER" id="PTHR30614:SF0">
    <property type="entry name" value="L-CYSTINE TRANSPORT SYSTEM PERMEASE PROTEIN TCYL"/>
    <property type="match status" value="1"/>
</dbReference>
<dbReference type="AlphaFoldDB" id="A0A0R1GZ56"/>
<keyword evidence="5" id="KW-0029">Amino-acid transport</keyword>
<evidence type="ECO:0000313" key="11">
    <source>
        <dbReference type="Proteomes" id="UP000051461"/>
    </source>
</evidence>
<dbReference type="InterPro" id="IPR035906">
    <property type="entry name" value="MetI-like_sf"/>
</dbReference>
<feature type="transmembrane region" description="Helical" evidence="8">
    <location>
        <begin position="86"/>
        <end position="108"/>
    </location>
</feature>
<dbReference type="CDD" id="cd06261">
    <property type="entry name" value="TM_PBP2"/>
    <property type="match status" value="1"/>
</dbReference>
<feature type="domain" description="ABC transmembrane type-1" evidence="9">
    <location>
        <begin position="21"/>
        <end position="208"/>
    </location>
</feature>
<organism evidence="10 11">
    <name type="scientific">Loigolactobacillus bifermentans DSM 20003</name>
    <dbReference type="NCBI Taxonomy" id="1423726"/>
    <lineage>
        <taxon>Bacteria</taxon>
        <taxon>Bacillati</taxon>
        <taxon>Bacillota</taxon>
        <taxon>Bacilli</taxon>
        <taxon>Lactobacillales</taxon>
        <taxon>Lactobacillaceae</taxon>
        <taxon>Loigolactobacillus</taxon>
    </lineage>
</organism>
<dbReference type="PATRIC" id="fig|1423726.3.peg.2477"/>
<keyword evidence="3" id="KW-1003">Cell membrane</keyword>
<evidence type="ECO:0000256" key="2">
    <source>
        <dbReference type="ARBA" id="ARBA00022448"/>
    </source>
</evidence>
<feature type="transmembrane region" description="Helical" evidence="8">
    <location>
        <begin position="62"/>
        <end position="80"/>
    </location>
</feature>
<dbReference type="GO" id="GO:0043190">
    <property type="term" value="C:ATP-binding cassette (ABC) transporter complex"/>
    <property type="evidence" value="ECO:0007669"/>
    <property type="project" value="InterPro"/>
</dbReference>
<evidence type="ECO:0000256" key="3">
    <source>
        <dbReference type="ARBA" id="ARBA00022475"/>
    </source>
</evidence>
<dbReference type="NCBIfam" id="TIGR01726">
    <property type="entry name" value="HEQRo_perm_3TM"/>
    <property type="match status" value="1"/>
</dbReference>
<name>A0A0R1GZ56_9LACO</name>
<dbReference type="EMBL" id="AZDA01000041">
    <property type="protein sequence ID" value="KRK39645.1"/>
    <property type="molecule type" value="Genomic_DNA"/>
</dbReference>
<feature type="transmembrane region" description="Helical" evidence="8">
    <location>
        <begin position="20"/>
        <end position="42"/>
    </location>
</feature>
<comment type="subcellular location">
    <subcellularLocation>
        <location evidence="1 8">Cell membrane</location>
        <topology evidence="1 8">Multi-pass membrane protein</topology>
    </subcellularLocation>
</comment>
<dbReference type="STRING" id="1423726.FC07_GL002386"/>
<dbReference type="InterPro" id="IPR010065">
    <property type="entry name" value="AA_ABC_transptr_permease_3TM"/>
</dbReference>
<protein>
    <recommendedName>
        <fullName evidence="9">ABC transmembrane type-1 domain-containing protein</fullName>
    </recommendedName>
</protein>
<evidence type="ECO:0000256" key="7">
    <source>
        <dbReference type="ARBA" id="ARBA00023136"/>
    </source>
</evidence>
<dbReference type="PANTHER" id="PTHR30614">
    <property type="entry name" value="MEMBRANE COMPONENT OF AMINO ACID ABC TRANSPORTER"/>
    <property type="match status" value="1"/>
</dbReference>
<comment type="similarity">
    <text evidence="8">Belongs to the binding-protein-dependent transport system permease family.</text>
</comment>
<keyword evidence="11" id="KW-1185">Reference proteome</keyword>
<dbReference type="Gene3D" id="1.10.3720.10">
    <property type="entry name" value="MetI-like"/>
    <property type="match status" value="1"/>
</dbReference>
<evidence type="ECO:0000256" key="4">
    <source>
        <dbReference type="ARBA" id="ARBA00022692"/>
    </source>
</evidence>